<name>A0A0C1L5B7_9BACT</name>
<dbReference type="Pfam" id="PF18967">
    <property type="entry name" value="PycTM"/>
    <property type="match status" value="1"/>
</dbReference>
<evidence type="ECO:0000256" key="1">
    <source>
        <dbReference type="ARBA" id="ARBA00004236"/>
    </source>
</evidence>
<dbReference type="STRING" id="1349421.OI18_09680"/>
<keyword evidence="6" id="KW-0051">Antiviral defense</keyword>
<feature type="domain" description="HD/PDEase" evidence="9">
    <location>
        <begin position="27"/>
        <end position="278"/>
    </location>
</feature>
<dbReference type="OrthoDB" id="5728337at2"/>
<comment type="caution">
    <text evidence="10">The sequence shown here is derived from an EMBL/GenBank/DDBJ whole genome shotgun (WGS) entry which is preliminary data.</text>
</comment>
<accession>A0A0C1L5B7</accession>
<dbReference type="GO" id="GO:0051607">
    <property type="term" value="P:defense response to virus"/>
    <property type="evidence" value="ECO:0007669"/>
    <property type="project" value="UniProtKB-KW"/>
</dbReference>
<organism evidence="10 11">
    <name type="scientific">Flavihumibacter solisilvae</name>
    <dbReference type="NCBI Taxonomy" id="1349421"/>
    <lineage>
        <taxon>Bacteria</taxon>
        <taxon>Pseudomonadati</taxon>
        <taxon>Bacteroidota</taxon>
        <taxon>Chitinophagia</taxon>
        <taxon>Chitinophagales</taxon>
        <taxon>Chitinophagaceae</taxon>
        <taxon>Flavihumibacter</taxon>
    </lineage>
</organism>
<proteinExistence type="predicted"/>
<feature type="transmembrane region" description="Helical" evidence="8">
    <location>
        <begin position="295"/>
        <end position="316"/>
    </location>
</feature>
<dbReference type="SMART" id="SM00471">
    <property type="entry name" value="HDc"/>
    <property type="match status" value="1"/>
</dbReference>
<keyword evidence="3 8" id="KW-0812">Transmembrane</keyword>
<dbReference type="EMBL" id="JSVC01000010">
    <property type="protein sequence ID" value="KIC94741.1"/>
    <property type="molecule type" value="Genomic_DNA"/>
</dbReference>
<evidence type="ECO:0000259" key="9">
    <source>
        <dbReference type="SMART" id="SM00471"/>
    </source>
</evidence>
<protein>
    <recommendedName>
        <fullName evidence="9">HD/PDEase domain-containing protein</fullName>
    </recommendedName>
</protein>
<keyword evidence="2" id="KW-1003">Cell membrane</keyword>
<dbReference type="GO" id="GO:0005886">
    <property type="term" value="C:plasma membrane"/>
    <property type="evidence" value="ECO:0007669"/>
    <property type="project" value="UniProtKB-SubCell"/>
</dbReference>
<dbReference type="Pfam" id="PF01966">
    <property type="entry name" value="HD"/>
    <property type="match status" value="1"/>
</dbReference>
<dbReference type="CDD" id="cd00077">
    <property type="entry name" value="HDc"/>
    <property type="match status" value="1"/>
</dbReference>
<dbReference type="SUPFAM" id="SSF109604">
    <property type="entry name" value="HD-domain/PDEase-like"/>
    <property type="match status" value="1"/>
</dbReference>
<evidence type="ECO:0000256" key="6">
    <source>
        <dbReference type="ARBA" id="ARBA00023118"/>
    </source>
</evidence>
<dbReference type="Gene3D" id="1.10.3210.10">
    <property type="entry name" value="Hypothetical protein af1432"/>
    <property type="match status" value="1"/>
</dbReference>
<reference evidence="10 11" key="1">
    <citation type="submission" date="2014-11" db="EMBL/GenBank/DDBJ databases">
        <title>Genome sequence of Flavihumibacter solisilvae 3-3.</title>
        <authorList>
            <person name="Zhou G."/>
            <person name="Li M."/>
            <person name="Wang G."/>
        </authorList>
    </citation>
    <scope>NUCLEOTIDE SEQUENCE [LARGE SCALE GENOMIC DNA]</scope>
    <source>
        <strain evidence="10 11">3-3</strain>
    </source>
</reference>
<evidence type="ECO:0000256" key="3">
    <source>
        <dbReference type="ARBA" id="ARBA00022692"/>
    </source>
</evidence>
<dbReference type="InterPro" id="IPR043760">
    <property type="entry name" value="PycTM_dom"/>
</dbReference>
<keyword evidence="4" id="KW-0547">Nucleotide-binding</keyword>
<dbReference type="InterPro" id="IPR006674">
    <property type="entry name" value="HD_domain"/>
</dbReference>
<evidence type="ECO:0000313" key="10">
    <source>
        <dbReference type="EMBL" id="KIC94741.1"/>
    </source>
</evidence>
<dbReference type="Proteomes" id="UP000031408">
    <property type="component" value="Unassembled WGS sequence"/>
</dbReference>
<dbReference type="InterPro" id="IPR003607">
    <property type="entry name" value="HD/PDEase_dom"/>
</dbReference>
<feature type="transmembrane region" description="Helical" evidence="8">
    <location>
        <begin position="269"/>
        <end position="289"/>
    </location>
</feature>
<dbReference type="RefSeq" id="WP_039139412.1">
    <property type="nucleotide sequence ID" value="NZ_JSVC01000010.1"/>
</dbReference>
<evidence type="ECO:0000256" key="2">
    <source>
        <dbReference type="ARBA" id="ARBA00022475"/>
    </source>
</evidence>
<feature type="transmembrane region" description="Helical" evidence="8">
    <location>
        <begin position="390"/>
        <end position="412"/>
    </location>
</feature>
<keyword evidence="5 8" id="KW-1133">Transmembrane helix</keyword>
<evidence type="ECO:0000313" key="11">
    <source>
        <dbReference type="Proteomes" id="UP000031408"/>
    </source>
</evidence>
<comment type="subcellular location">
    <subcellularLocation>
        <location evidence="1">Cell membrane</location>
    </subcellularLocation>
</comment>
<keyword evidence="7 8" id="KW-0472">Membrane</keyword>
<keyword evidence="11" id="KW-1185">Reference proteome</keyword>
<evidence type="ECO:0000256" key="4">
    <source>
        <dbReference type="ARBA" id="ARBA00022741"/>
    </source>
</evidence>
<dbReference type="GO" id="GO:0000166">
    <property type="term" value="F:nucleotide binding"/>
    <property type="evidence" value="ECO:0007669"/>
    <property type="project" value="UniProtKB-KW"/>
</dbReference>
<evidence type="ECO:0000256" key="5">
    <source>
        <dbReference type="ARBA" id="ARBA00022989"/>
    </source>
</evidence>
<evidence type="ECO:0000256" key="8">
    <source>
        <dbReference type="SAM" id="Phobius"/>
    </source>
</evidence>
<gene>
    <name evidence="10" type="ORF">OI18_09680</name>
</gene>
<sequence>MPTNDSLITSAEQYVTQLFSEQVPAAYHFHDLHHTLAVVAAAGTIAANYSLSEQEHTALLLAAWFHDTGYSRQYEGHESVSVQIAGEFLKARHVDESLISSVKGCIMATRMPQSPNTIIEEILCDSDLYHLGSDQFEKENKLLRKELNVAFGKDISKKTWRKLNIRFLQQHHFFTSFGREHLQPVQDRHLKELMEKDKGNREEIIEKHEPEIEESEPLPEVEQPIHLKEKAKREKDKLNRTERGIATMFRIMSDNHVSLSQMADSKANIMISVNTIVLSILVSVLIGKLQYYPQFIIPTIILSCVCLLAVVFAIMATRPNVTKGVFTEEDIREKKVNLLFFGNFFKMNLNDYEWGMKEMMNDREYLYGSMIKDIYYLGKVLARKYHFLRLSYNIFMFGLIIAVISFGIASFMGMK</sequence>
<evidence type="ECO:0000256" key="7">
    <source>
        <dbReference type="ARBA" id="ARBA00023136"/>
    </source>
</evidence>
<dbReference type="AlphaFoldDB" id="A0A0C1L5B7"/>